<accession>C5BPG2</accession>
<comment type="similarity">
    <text evidence="3">In the N-terminal section; belongs to the glycosyltransferase 51 family.</text>
</comment>
<dbReference type="PROSITE" id="PS51257">
    <property type="entry name" value="PROKAR_LIPOPROTEIN"/>
    <property type="match status" value="1"/>
</dbReference>
<dbReference type="InterPro" id="IPR001460">
    <property type="entry name" value="PCN-bd_Tpept"/>
</dbReference>
<dbReference type="CAZy" id="GT51">
    <property type="family name" value="Glycosyltransferase Family 51"/>
</dbReference>
<sequence length="787" mass="85890">MAKSNHKQRQPRTRRRPRILLVAAGCSLLVACLWILDRCFPLALPSAASGFYAQVVYDRDGRPLRSFADAQGIWRYRVSLNEVSPYYLDALLNYEDRRFWHHPGVDLLALIRATWLNLTQGRVISGGSTLSMQVARLLHPHSRSLAGKLYQVLRTFQLEWHLSKSQILELYCNIAPFGGTIEGVQAASYTYLGKPARELTRAEAALMAVLPQSPTRLRPDIHPLAAERARDKVLDRLQAFGEWSPEDIAQAKLETVYGVRHTPEQHAPLLARRLAQAHPQWQRINTTIDGDLQRSLETYLKSYVVQQAEKSSAAALVMENKTQRILAYVGTADFASPQRYGHVDMVTAIRSPGSTLKPFLYGLALDEGLIHSESLLVDAPRHWQDYRPGNFSGGFSGPVSAAEALQRSLNIPAVGLLDHYGPANFVARLANAGVPLAIPGDKANLAVILGGAGLSLESLVAAYGSLANGGLVTAPRYLAAENAAVPRYLMSPQAAWVIQKILADIPPPNGLRYSSALAKGATLAWKTGTSYGFRDSWALGVGRHYTIGVWFGRPDGTPLPGASGRASAGPLLHGIADMLPGAREPLPRPTGVTDESVCWPLGRRVADTPAAQCHATRDALVINGTVPPTLWDEQSEAVNPRVIWLDSAGNRVHSGCGTQFSEARKTKVALWPLMSEPWVAPQWRRARQLPDWSRACVTTLDLDSPVRITGIDASARYRRAGVGGANPRLTLAAVGGSGDRHWYLDGQYYRSAASVAALAVELDSAGEHQILVIDDVGNTDQVWVRVE</sequence>
<evidence type="ECO:0000259" key="14">
    <source>
        <dbReference type="Pfam" id="PF06832"/>
    </source>
</evidence>
<dbReference type="OrthoDB" id="9766909at2"/>
<evidence type="ECO:0000256" key="10">
    <source>
        <dbReference type="ARBA" id="ARBA00044770"/>
    </source>
</evidence>
<dbReference type="GO" id="GO:0008658">
    <property type="term" value="F:penicillin binding"/>
    <property type="evidence" value="ECO:0007669"/>
    <property type="project" value="InterPro"/>
</dbReference>
<dbReference type="NCBIfam" id="TIGR02073">
    <property type="entry name" value="PBP_1c"/>
    <property type="match status" value="1"/>
</dbReference>
<dbReference type="GO" id="GO:0030288">
    <property type="term" value="C:outer membrane-bounded periplasmic space"/>
    <property type="evidence" value="ECO:0007669"/>
    <property type="project" value="TreeGrafter"/>
</dbReference>
<dbReference type="Pfam" id="PF00912">
    <property type="entry name" value="Transgly"/>
    <property type="match status" value="1"/>
</dbReference>
<dbReference type="Proteomes" id="UP000009080">
    <property type="component" value="Chromosome"/>
</dbReference>
<dbReference type="InterPro" id="IPR011815">
    <property type="entry name" value="PBP_1c"/>
</dbReference>
<keyword evidence="9" id="KW-0511">Multifunctional enzyme</keyword>
<keyword evidence="5" id="KW-0645">Protease</keyword>
<evidence type="ECO:0000256" key="8">
    <source>
        <dbReference type="ARBA" id="ARBA00022801"/>
    </source>
</evidence>
<dbReference type="GO" id="GO:0006508">
    <property type="term" value="P:proteolysis"/>
    <property type="evidence" value="ECO:0007669"/>
    <property type="project" value="UniProtKB-KW"/>
</dbReference>
<dbReference type="InterPro" id="IPR012338">
    <property type="entry name" value="Beta-lactam/transpept-like"/>
</dbReference>
<evidence type="ECO:0000259" key="12">
    <source>
        <dbReference type="Pfam" id="PF00905"/>
    </source>
</evidence>
<dbReference type="Pfam" id="PF06832">
    <property type="entry name" value="BiPBP_C"/>
    <property type="match status" value="1"/>
</dbReference>
<feature type="domain" description="Penicillin-binding protein transpeptidase" evidence="12">
    <location>
        <begin position="314"/>
        <end position="533"/>
    </location>
</feature>
<keyword evidence="16" id="KW-1185">Reference proteome</keyword>
<evidence type="ECO:0000256" key="2">
    <source>
        <dbReference type="ARBA" id="ARBA00007090"/>
    </source>
</evidence>
<dbReference type="EC" id="2.4.99.28" evidence="10"/>
<dbReference type="Pfam" id="PF00905">
    <property type="entry name" value="Transpeptidase"/>
    <property type="match status" value="1"/>
</dbReference>
<dbReference type="Gene3D" id="3.40.710.10">
    <property type="entry name" value="DD-peptidase/beta-lactamase superfamily"/>
    <property type="match status" value="1"/>
</dbReference>
<dbReference type="KEGG" id="ttu:TERTU_0776"/>
<feature type="domain" description="Penicillin-binding C-terminal" evidence="14">
    <location>
        <begin position="703"/>
        <end position="784"/>
    </location>
</feature>
<keyword evidence="7" id="KW-0808">Transferase</keyword>
<evidence type="ECO:0000256" key="5">
    <source>
        <dbReference type="ARBA" id="ARBA00022670"/>
    </source>
</evidence>
<name>C5BPG2_TERTT</name>
<comment type="catalytic activity">
    <reaction evidence="11">
        <text>[GlcNAc-(1-&gt;4)-Mur2Ac(oyl-L-Ala-gamma-D-Glu-L-Lys-D-Ala-D-Ala)](n)-di-trans,octa-cis-undecaprenyl diphosphate + beta-D-GlcNAc-(1-&gt;4)-Mur2Ac(oyl-L-Ala-gamma-D-Glu-L-Lys-D-Ala-D-Ala)-di-trans,octa-cis-undecaprenyl diphosphate = [GlcNAc-(1-&gt;4)-Mur2Ac(oyl-L-Ala-gamma-D-Glu-L-Lys-D-Ala-D-Ala)](n+1)-di-trans,octa-cis-undecaprenyl diphosphate + di-trans,octa-cis-undecaprenyl diphosphate + H(+)</text>
        <dbReference type="Rhea" id="RHEA:23708"/>
        <dbReference type="Rhea" id="RHEA-COMP:9602"/>
        <dbReference type="Rhea" id="RHEA-COMP:9603"/>
        <dbReference type="ChEBI" id="CHEBI:15378"/>
        <dbReference type="ChEBI" id="CHEBI:58405"/>
        <dbReference type="ChEBI" id="CHEBI:60033"/>
        <dbReference type="ChEBI" id="CHEBI:78435"/>
        <dbReference type="EC" id="2.4.99.28"/>
    </reaction>
</comment>
<dbReference type="RefSeq" id="WP_015820468.1">
    <property type="nucleotide sequence ID" value="NC_012997.1"/>
</dbReference>
<keyword evidence="6" id="KW-0328">Glycosyltransferase</keyword>
<dbReference type="STRING" id="377629.TERTU_0776"/>
<keyword evidence="4" id="KW-0121">Carboxypeptidase</keyword>
<keyword evidence="8" id="KW-0378">Hydrolase</keyword>
<feature type="domain" description="Glycosyl transferase family 51" evidence="13">
    <location>
        <begin position="63"/>
        <end position="237"/>
    </location>
</feature>
<dbReference type="AlphaFoldDB" id="C5BPG2"/>
<dbReference type="InterPro" id="IPR036950">
    <property type="entry name" value="PBP_transglycosylase"/>
</dbReference>
<dbReference type="PANTHER" id="PTHR32282">
    <property type="entry name" value="BINDING PROTEIN TRANSPEPTIDASE, PUTATIVE-RELATED"/>
    <property type="match status" value="1"/>
</dbReference>
<dbReference type="SUPFAM" id="SSF56601">
    <property type="entry name" value="beta-lactamase/transpeptidase-like"/>
    <property type="match status" value="1"/>
</dbReference>
<comment type="pathway">
    <text evidence="1">Cell wall biogenesis; peptidoglycan biosynthesis.</text>
</comment>
<dbReference type="SUPFAM" id="SSF53955">
    <property type="entry name" value="Lysozyme-like"/>
    <property type="match status" value="1"/>
</dbReference>
<dbReference type="GO" id="GO:0004180">
    <property type="term" value="F:carboxypeptidase activity"/>
    <property type="evidence" value="ECO:0007669"/>
    <property type="project" value="UniProtKB-KW"/>
</dbReference>
<dbReference type="UniPathway" id="UPA00219"/>
<dbReference type="Gene3D" id="1.10.3810.10">
    <property type="entry name" value="Biosynthetic peptidoglycan transglycosylase-like"/>
    <property type="match status" value="1"/>
</dbReference>
<comment type="similarity">
    <text evidence="2">In the C-terminal section; belongs to the transpeptidase family.</text>
</comment>
<dbReference type="InterPro" id="IPR001264">
    <property type="entry name" value="Glyco_trans_51"/>
</dbReference>
<dbReference type="InterPro" id="IPR009647">
    <property type="entry name" value="PBP_C"/>
</dbReference>
<gene>
    <name evidence="15" type="primary">pbpC</name>
    <name evidence="15" type="ordered locus">TERTU_0776</name>
</gene>
<dbReference type="eggNOG" id="COG4953">
    <property type="taxonomic scope" value="Bacteria"/>
</dbReference>
<evidence type="ECO:0000259" key="13">
    <source>
        <dbReference type="Pfam" id="PF00912"/>
    </source>
</evidence>
<evidence type="ECO:0000256" key="6">
    <source>
        <dbReference type="ARBA" id="ARBA00022676"/>
    </source>
</evidence>
<dbReference type="HOGENOM" id="CLU_006354_7_3_6"/>
<dbReference type="GO" id="GO:0008955">
    <property type="term" value="F:peptidoglycan glycosyltransferase activity"/>
    <property type="evidence" value="ECO:0007669"/>
    <property type="project" value="UniProtKB-EC"/>
</dbReference>
<evidence type="ECO:0000256" key="11">
    <source>
        <dbReference type="ARBA" id="ARBA00049902"/>
    </source>
</evidence>
<evidence type="ECO:0000256" key="4">
    <source>
        <dbReference type="ARBA" id="ARBA00022645"/>
    </source>
</evidence>
<evidence type="ECO:0000256" key="3">
    <source>
        <dbReference type="ARBA" id="ARBA00007739"/>
    </source>
</evidence>
<organism evidence="15 16">
    <name type="scientific">Teredinibacter turnerae (strain ATCC 39867 / T7901)</name>
    <dbReference type="NCBI Taxonomy" id="377629"/>
    <lineage>
        <taxon>Bacteria</taxon>
        <taxon>Pseudomonadati</taxon>
        <taxon>Pseudomonadota</taxon>
        <taxon>Gammaproteobacteria</taxon>
        <taxon>Cellvibrionales</taxon>
        <taxon>Cellvibrionaceae</taxon>
        <taxon>Teredinibacter</taxon>
    </lineage>
</organism>
<reference evidence="15 16" key="1">
    <citation type="journal article" date="2009" name="PLoS ONE">
        <title>The complete genome of Teredinibacter turnerae T7901: an intracellular endosymbiont of marine wood-boring bivalves (shipworms).</title>
        <authorList>
            <person name="Yang J.C."/>
            <person name="Madupu R."/>
            <person name="Durkin A.S."/>
            <person name="Ekborg N.A."/>
            <person name="Pedamallu C.S."/>
            <person name="Hostetler J.B."/>
            <person name="Radune D."/>
            <person name="Toms B.S."/>
            <person name="Henrissat B."/>
            <person name="Coutinho P.M."/>
            <person name="Schwarz S."/>
            <person name="Field L."/>
            <person name="Trindade-Silva A.E."/>
            <person name="Soares C.A.G."/>
            <person name="Elshahawi S."/>
            <person name="Hanora A."/>
            <person name="Schmidt E.W."/>
            <person name="Haygood M.G."/>
            <person name="Posfai J."/>
            <person name="Benner J."/>
            <person name="Madinger C."/>
            <person name="Nove J."/>
            <person name="Anton B."/>
            <person name="Chaudhary K."/>
            <person name="Foster J."/>
            <person name="Holman A."/>
            <person name="Kumar S."/>
            <person name="Lessard P.A."/>
            <person name="Luyten Y.A."/>
            <person name="Slatko B."/>
            <person name="Wood N."/>
            <person name="Wu B."/>
            <person name="Teplitski M."/>
            <person name="Mougous J.D."/>
            <person name="Ward N."/>
            <person name="Eisen J.A."/>
            <person name="Badger J.H."/>
            <person name="Distel D.L."/>
        </authorList>
    </citation>
    <scope>NUCLEOTIDE SEQUENCE [LARGE SCALE GENOMIC DNA]</scope>
    <source>
        <strain evidence="16">ATCC 39867 / T7901</strain>
    </source>
</reference>
<evidence type="ECO:0000256" key="7">
    <source>
        <dbReference type="ARBA" id="ARBA00022679"/>
    </source>
</evidence>
<dbReference type="GO" id="GO:0009252">
    <property type="term" value="P:peptidoglycan biosynthetic process"/>
    <property type="evidence" value="ECO:0007669"/>
    <property type="project" value="UniProtKB-UniPathway"/>
</dbReference>
<evidence type="ECO:0000313" key="15">
    <source>
        <dbReference type="EMBL" id="ACR14353.1"/>
    </source>
</evidence>
<evidence type="ECO:0000256" key="9">
    <source>
        <dbReference type="ARBA" id="ARBA00023268"/>
    </source>
</evidence>
<dbReference type="EMBL" id="CP001614">
    <property type="protein sequence ID" value="ACR14353.1"/>
    <property type="molecule type" value="Genomic_DNA"/>
</dbReference>
<proteinExistence type="inferred from homology"/>
<evidence type="ECO:0000256" key="1">
    <source>
        <dbReference type="ARBA" id="ARBA00004752"/>
    </source>
</evidence>
<dbReference type="PANTHER" id="PTHR32282:SF15">
    <property type="entry name" value="PENICILLIN-BINDING PROTEIN 1C"/>
    <property type="match status" value="1"/>
</dbReference>
<protein>
    <recommendedName>
        <fullName evidence="10">peptidoglycan glycosyltransferase</fullName>
        <ecNumber evidence="10">2.4.99.28</ecNumber>
    </recommendedName>
</protein>
<dbReference type="InterPro" id="IPR023346">
    <property type="entry name" value="Lysozyme-like_dom_sf"/>
</dbReference>
<evidence type="ECO:0000313" key="16">
    <source>
        <dbReference type="Proteomes" id="UP000009080"/>
    </source>
</evidence>
<dbReference type="InterPro" id="IPR050396">
    <property type="entry name" value="Glycosyltr_51/Transpeptidase"/>
</dbReference>